<proteinExistence type="predicted"/>
<name>A0AAE3DZ33_9FIRM</name>
<dbReference type="Proteomes" id="UP001198242">
    <property type="component" value="Unassembled WGS sequence"/>
</dbReference>
<dbReference type="InterPro" id="IPR025580">
    <property type="entry name" value="Gp46"/>
</dbReference>
<dbReference type="AlphaFoldDB" id="A0AAE3DZ33"/>
<comment type="caution">
    <text evidence="2">The sequence shown here is derived from an EMBL/GenBank/DDBJ whole genome shotgun (WGS) entry which is preliminary data.</text>
</comment>
<feature type="compositionally biased region" description="Basic and acidic residues" evidence="1">
    <location>
        <begin position="150"/>
        <end position="161"/>
    </location>
</feature>
<evidence type="ECO:0000313" key="3">
    <source>
        <dbReference type="Proteomes" id="UP001198242"/>
    </source>
</evidence>
<keyword evidence="3" id="KW-1185">Reference proteome</keyword>
<dbReference type="Pfam" id="PF14265">
    <property type="entry name" value="DUF4355"/>
    <property type="match status" value="1"/>
</dbReference>
<evidence type="ECO:0000256" key="1">
    <source>
        <dbReference type="SAM" id="MobiDB-lite"/>
    </source>
</evidence>
<feature type="compositionally biased region" description="Basic and acidic residues" evidence="1">
    <location>
        <begin position="14"/>
        <end position="24"/>
    </location>
</feature>
<dbReference type="RefSeq" id="WP_308456557.1">
    <property type="nucleotide sequence ID" value="NZ_JAJEQM010000011.1"/>
</dbReference>
<reference evidence="2 3" key="1">
    <citation type="submission" date="2021-10" db="EMBL/GenBank/DDBJ databases">
        <title>Anaerobic single-cell dispensing facilitates the cultivation of human gut bacteria.</title>
        <authorList>
            <person name="Afrizal A."/>
        </authorList>
    </citation>
    <scope>NUCLEOTIDE SEQUENCE [LARGE SCALE GENOMIC DNA]</scope>
    <source>
        <strain evidence="2 3">CLA-AA-H232</strain>
    </source>
</reference>
<protein>
    <submittedName>
        <fullName evidence="2">DUF4355 domain-containing protein</fullName>
    </submittedName>
</protein>
<accession>A0AAE3DZ33</accession>
<gene>
    <name evidence="2" type="ORF">LKE05_08680</name>
</gene>
<feature type="region of interest" description="Disordered" evidence="1">
    <location>
        <begin position="150"/>
        <end position="171"/>
    </location>
</feature>
<evidence type="ECO:0000313" key="2">
    <source>
        <dbReference type="EMBL" id="MCC2210860.1"/>
    </source>
</evidence>
<sequence length="171" mass="19366">MDEKKKQGTLNGDTKNENGGHKNDELKNLIAGYVAEAIKNEKATWEKDFSDRIVSEREDAAKMATMSAEDRAKAEMDKRQKDFENERQQYVSERAEFEAAKELAAQNLPVNFARMVADADKDIMAENIERFKAEYMKAIESGLSERLKGVPPKISREKENLTDPFLSGLGM</sequence>
<feature type="region of interest" description="Disordered" evidence="1">
    <location>
        <begin position="1"/>
        <end position="24"/>
    </location>
</feature>
<feature type="region of interest" description="Disordered" evidence="1">
    <location>
        <begin position="60"/>
        <end position="80"/>
    </location>
</feature>
<feature type="compositionally biased region" description="Basic and acidic residues" evidence="1">
    <location>
        <begin position="68"/>
        <end position="80"/>
    </location>
</feature>
<organism evidence="2 3">
    <name type="scientific">Hominilimicola fabiformis</name>
    <dbReference type="NCBI Taxonomy" id="2885356"/>
    <lineage>
        <taxon>Bacteria</taxon>
        <taxon>Bacillati</taxon>
        <taxon>Bacillota</taxon>
        <taxon>Clostridia</taxon>
        <taxon>Eubacteriales</taxon>
        <taxon>Oscillospiraceae</taxon>
        <taxon>Hominilimicola</taxon>
    </lineage>
</organism>
<dbReference type="EMBL" id="JAJEQM010000011">
    <property type="protein sequence ID" value="MCC2210860.1"/>
    <property type="molecule type" value="Genomic_DNA"/>
</dbReference>